<reference evidence="1 2" key="1">
    <citation type="submission" date="2019-02" db="EMBL/GenBank/DDBJ databases">
        <title>Deep-cultivation of Planctomycetes and their phenomic and genomic characterization uncovers novel biology.</title>
        <authorList>
            <person name="Wiegand S."/>
            <person name="Jogler M."/>
            <person name="Boedeker C."/>
            <person name="Pinto D."/>
            <person name="Vollmers J."/>
            <person name="Rivas-Marin E."/>
            <person name="Kohn T."/>
            <person name="Peeters S.H."/>
            <person name="Heuer A."/>
            <person name="Rast P."/>
            <person name="Oberbeckmann S."/>
            <person name="Bunk B."/>
            <person name="Jeske O."/>
            <person name="Meyerdierks A."/>
            <person name="Storesund J.E."/>
            <person name="Kallscheuer N."/>
            <person name="Luecker S."/>
            <person name="Lage O.M."/>
            <person name="Pohl T."/>
            <person name="Merkel B.J."/>
            <person name="Hornburger P."/>
            <person name="Mueller R.-W."/>
            <person name="Bruemmer F."/>
            <person name="Labrenz M."/>
            <person name="Spormann A.M."/>
            <person name="Op den Camp H."/>
            <person name="Overmann J."/>
            <person name="Amann R."/>
            <person name="Jetten M.S.M."/>
            <person name="Mascher T."/>
            <person name="Medema M.H."/>
            <person name="Devos D.P."/>
            <person name="Kaster A.-K."/>
            <person name="Ovreas L."/>
            <person name="Rohde M."/>
            <person name="Galperin M.Y."/>
            <person name="Jogler C."/>
        </authorList>
    </citation>
    <scope>NUCLEOTIDE SEQUENCE [LARGE SCALE GENOMIC DNA]</scope>
    <source>
        <strain evidence="1 2">Mal48</strain>
    </source>
</reference>
<sequence length="170" mass="19196">MIHEKHAPHSFASLLMIRASFKICLSSSDSASIFLSRRFSSSSSLSLIGLHASVLLLPPHPGRFLGLQFLQEFTQSLANCQHHFTFLSQLHNLLKLTLSVRRSLSIQAPPKLLKLMNFHQSTLTQEIECSRSPPTRPRGKTNLTMLNKHVCMPLMSPIIDCNRLLTFMVF</sequence>
<organism evidence="1 2">
    <name type="scientific">Thalassoglobus polymorphus</name>
    <dbReference type="NCBI Taxonomy" id="2527994"/>
    <lineage>
        <taxon>Bacteria</taxon>
        <taxon>Pseudomonadati</taxon>
        <taxon>Planctomycetota</taxon>
        <taxon>Planctomycetia</taxon>
        <taxon>Planctomycetales</taxon>
        <taxon>Planctomycetaceae</taxon>
        <taxon>Thalassoglobus</taxon>
    </lineage>
</organism>
<dbReference type="EMBL" id="CP036267">
    <property type="protein sequence ID" value="QDT32237.1"/>
    <property type="molecule type" value="Genomic_DNA"/>
</dbReference>
<dbReference type="KEGG" id="tpol:Mal48_14800"/>
<gene>
    <name evidence="1" type="ORF">Mal48_14800</name>
</gene>
<dbReference type="AlphaFoldDB" id="A0A517QL24"/>
<accession>A0A517QL24</accession>
<keyword evidence="2" id="KW-1185">Reference proteome</keyword>
<proteinExistence type="predicted"/>
<evidence type="ECO:0000313" key="2">
    <source>
        <dbReference type="Proteomes" id="UP000315724"/>
    </source>
</evidence>
<protein>
    <submittedName>
        <fullName evidence="1">Uncharacterized protein</fullName>
    </submittedName>
</protein>
<name>A0A517QL24_9PLAN</name>
<evidence type="ECO:0000313" key="1">
    <source>
        <dbReference type="EMBL" id="QDT32237.1"/>
    </source>
</evidence>
<dbReference type="Proteomes" id="UP000315724">
    <property type="component" value="Chromosome"/>
</dbReference>